<evidence type="ECO:0000313" key="4">
    <source>
        <dbReference type="Proteomes" id="UP000007110"/>
    </source>
</evidence>
<dbReference type="InterPro" id="IPR029281">
    <property type="entry name" value="FAM194_C"/>
</dbReference>
<feature type="region of interest" description="Disordered" evidence="1">
    <location>
        <begin position="582"/>
        <end position="604"/>
    </location>
</feature>
<dbReference type="EnsemblMetazoa" id="XM_031000346">
    <property type="protein sequence ID" value="XP_030856206"/>
    <property type="gene ID" value="LOC100891346"/>
</dbReference>
<evidence type="ECO:0000259" key="2">
    <source>
        <dbReference type="Pfam" id="PF14977"/>
    </source>
</evidence>
<dbReference type="Proteomes" id="UP000007110">
    <property type="component" value="Unassembled WGS sequence"/>
</dbReference>
<feature type="region of interest" description="Disordered" evidence="1">
    <location>
        <begin position="773"/>
        <end position="812"/>
    </location>
</feature>
<feature type="domain" description="FAM194 C-terminal" evidence="2">
    <location>
        <begin position="422"/>
        <end position="570"/>
    </location>
</feature>
<feature type="compositionally biased region" description="Polar residues" evidence="1">
    <location>
        <begin position="776"/>
        <end position="800"/>
    </location>
</feature>
<keyword evidence="4" id="KW-1185">Reference proteome</keyword>
<feature type="region of interest" description="Disordered" evidence="1">
    <location>
        <begin position="396"/>
        <end position="415"/>
    </location>
</feature>
<sequence length="1078" mass="120520">MMFGPVHHIPSPYFFDQKQVIQRPKRRRKQPQELPRSLRFANLNPRLAAFLSSQERQKKKQLEAESSGGFFSSDQTSFLKYSEEAGNSFFALQNTELYRQIFRNSFDNLTLDGEQTQRQLYHESVQAAPTLLVKLTSILYLFVDQHLDLPRELVNSLSCAYEELTAEAQFEKKEWQCIENLPDDEEKEVGEDGLEEDKDLEDGAVAEDVDGKEKKKKKKKKSSGEDQNQSPADGSHVPKSKLGKDIPPGTAKSAPPGRSLSKTGRDGRLSLLKITPGLGRRAHTADISGESQDGGGVNQPSFLQVISFSITKAKEETGWLIQPEDQDDAVRRSILETIIMRLNQSSQEAKVAMFEAKEKGHTHPLSKRYYGDSKREALAKYLSTSKKPTTVAVAPRLSSTSMQRLPPPPKLPQPAPQELRPKFMTGLPDGSVTLYYPSGRVAILTSPSGEHRVGHYTHVYEDDEENSYLAAFTPTGRGCICDEKGTIRLWCTEKGGMIADEDGALTTKWEWPLPHLRLHNPVSYKVNDHITFRCVNRAGVSLTFTCHKETAKIHIGQTIMATEPQTQEEMGYLMLPEDTYTSAAASESHAPPPPPPKRKKPKDVNVLKRVPKPKIVINPMEEIMKTLELPNIGEHGIQAEKELDTLKTRARYLLDEWMDHYRMMLNVTNPQLARVGSAVIATRHRTRLIKSAKPMLESGPDRPQSAAAMDFLPRPKLPMRAPSAPAVGRLHVSRPYSTMSMPSEQPKKDESQGRQSRVRIEVDGVDQGYYSRYSRGGSTLSRTTRVSSPQRMMSGKTSIVETEASGDKARRSAPSIGCPAVLRAEMLGDTAGTCKCSRHRIPVITDLELDKFLTTQVPREQLMVLCVVSSMFPGAMPCGDMLVRLYETMNRNRTKPCYQCRGDRYRLLIYDTIAAVQGTTNKQPELYRRHNAVPGMFMIYGGGKLLFCDHIFNGYGNARKDFQKQLSRTLKEHNMGHFLPRDFRFSASRGKHGPRSAWGGEIGGPYRQSRKEGVALPGLEDHTTGVVQSASVSSLGSSKGHSFSSVILPPRPHTSGRYVQTRAESVMRRLPPTSHLVA</sequence>
<evidence type="ECO:0000256" key="1">
    <source>
        <dbReference type="SAM" id="MobiDB-lite"/>
    </source>
</evidence>
<dbReference type="KEGG" id="spu:100891346"/>
<dbReference type="EnsemblMetazoa" id="XM_011682924">
    <property type="protein sequence ID" value="XP_011681226"/>
    <property type="gene ID" value="LOC100891346"/>
</dbReference>
<feature type="compositionally biased region" description="Acidic residues" evidence="1">
    <location>
        <begin position="181"/>
        <end position="210"/>
    </location>
</feature>
<dbReference type="Pfam" id="PF14977">
    <property type="entry name" value="FAM194"/>
    <property type="match status" value="1"/>
</dbReference>
<dbReference type="InParanoid" id="A0A7M7HNN4"/>
<dbReference type="GeneID" id="100891346"/>
<dbReference type="RefSeq" id="XP_011681226.2">
    <property type="nucleotide sequence ID" value="XM_011682924.2"/>
</dbReference>
<feature type="region of interest" description="Disordered" evidence="1">
    <location>
        <begin position="181"/>
        <end position="298"/>
    </location>
</feature>
<proteinExistence type="predicted"/>
<dbReference type="PANTHER" id="PTHR23093">
    <property type="entry name" value="SIMILAR TO CHROMOSOME 3 OPEN READING FRAME 20"/>
    <property type="match status" value="1"/>
</dbReference>
<dbReference type="RefSeq" id="XP_030856206.1">
    <property type="nucleotide sequence ID" value="XM_031000346.1"/>
</dbReference>
<organism evidence="3 4">
    <name type="scientific">Strongylocentrotus purpuratus</name>
    <name type="common">Purple sea urchin</name>
    <dbReference type="NCBI Taxonomy" id="7668"/>
    <lineage>
        <taxon>Eukaryota</taxon>
        <taxon>Metazoa</taxon>
        <taxon>Echinodermata</taxon>
        <taxon>Eleutherozoa</taxon>
        <taxon>Echinozoa</taxon>
        <taxon>Echinoidea</taxon>
        <taxon>Euechinoidea</taxon>
        <taxon>Echinacea</taxon>
        <taxon>Camarodonta</taxon>
        <taxon>Echinidea</taxon>
        <taxon>Strongylocentrotidae</taxon>
        <taxon>Strongylocentrotus</taxon>
    </lineage>
</organism>
<evidence type="ECO:0000313" key="3">
    <source>
        <dbReference type="EnsemblMetazoa" id="XP_011681226"/>
    </source>
</evidence>
<dbReference type="OMA" id="ISFRCHN"/>
<dbReference type="PANTHER" id="PTHR23093:SF16">
    <property type="entry name" value="FAM194 C-TERMINAL DOMAIN-CONTAINING PROTEIN"/>
    <property type="match status" value="1"/>
</dbReference>
<feature type="compositionally biased region" description="Pro residues" evidence="1">
    <location>
        <begin position="405"/>
        <end position="415"/>
    </location>
</feature>
<accession>A0A7M7HNN4</accession>
<reference evidence="3" key="2">
    <citation type="submission" date="2021-01" db="UniProtKB">
        <authorList>
            <consortium name="EnsemblMetazoa"/>
        </authorList>
    </citation>
    <scope>IDENTIFICATION</scope>
</reference>
<reference evidence="4" key="1">
    <citation type="submission" date="2015-02" db="EMBL/GenBank/DDBJ databases">
        <title>Genome sequencing for Strongylocentrotus purpuratus.</title>
        <authorList>
            <person name="Murali S."/>
            <person name="Liu Y."/>
            <person name="Vee V."/>
            <person name="English A."/>
            <person name="Wang M."/>
            <person name="Skinner E."/>
            <person name="Han Y."/>
            <person name="Muzny D.M."/>
            <person name="Worley K.C."/>
            <person name="Gibbs R.A."/>
        </authorList>
    </citation>
    <scope>NUCLEOTIDE SEQUENCE</scope>
</reference>
<protein>
    <recommendedName>
        <fullName evidence="2">FAM194 C-terminal domain-containing protein</fullName>
    </recommendedName>
</protein>
<feature type="compositionally biased region" description="Basic and acidic residues" evidence="1">
    <location>
        <begin position="745"/>
        <end position="759"/>
    </location>
</feature>
<feature type="region of interest" description="Disordered" evidence="1">
    <location>
        <begin position="734"/>
        <end position="759"/>
    </location>
</feature>
<dbReference type="OrthoDB" id="6351677at2759"/>
<dbReference type="AlphaFoldDB" id="A0A7M7HNN4"/>
<name>A0A7M7HNN4_STRPU</name>